<name>A0A6P0ENA6_9ACTN</name>
<accession>A0A6P0ENA6</accession>
<evidence type="ECO:0000313" key="3">
    <source>
        <dbReference type="EMBL" id="NEK93062.1"/>
    </source>
</evidence>
<evidence type="ECO:0000256" key="1">
    <source>
        <dbReference type="SAM" id="MobiDB-lite"/>
    </source>
</evidence>
<sequence length="346" mass="36129">MTGPRAQDVAARLQQLAIRVPTTAVDGPADTAGRAVEVNRHRRQRAVRWVAGAVAVVVLGTATTLARPDVPPVAAAAPAAPPSTRPPAPPPAVYEQPPRGSLADDPGFLAEVAALSWSPALDQTTGTSTQIEPDTRRVVYAADVPNGHRWALVMARTRQSWAVNWFTGPDGADAADLTEASYPTLWSPTEPLALMDVSADTAPIMVFGDPGATYEYSPSLDRAPDGSLVRDFQPLPTVDGVPLGLVPTPVVWSAGELRAAAGGTDAIWDIRYSSPAPWERWYGGAGGPPDMAVLVPCLTALGYTVDVGPGEGQFGYSETGTPDRTSAEEAVHEQATAECHTAASSG</sequence>
<protein>
    <submittedName>
        <fullName evidence="3">Uncharacterized protein</fullName>
    </submittedName>
</protein>
<feature type="region of interest" description="Disordered" evidence="1">
    <location>
        <begin position="73"/>
        <end position="101"/>
    </location>
</feature>
<dbReference type="Proteomes" id="UP000468828">
    <property type="component" value="Unassembled WGS sequence"/>
</dbReference>
<dbReference type="EMBL" id="JAAGWH010000007">
    <property type="protein sequence ID" value="NEK93062.1"/>
    <property type="molecule type" value="Genomic_DNA"/>
</dbReference>
<evidence type="ECO:0000313" key="4">
    <source>
        <dbReference type="EMBL" id="NEN49829.1"/>
    </source>
</evidence>
<reference evidence="4 6" key="2">
    <citation type="submission" date="2020-02" db="EMBL/GenBank/DDBJ databases">
        <title>The WGS of Modestobacter muralis DSM 100205.</title>
        <authorList>
            <person name="Jiang Z."/>
        </authorList>
    </citation>
    <scope>NUCLEOTIDE SEQUENCE [LARGE SCALE GENOMIC DNA]</scope>
    <source>
        <strain evidence="4 6">DSM 100205</strain>
    </source>
</reference>
<dbReference type="Proteomes" id="UP000471152">
    <property type="component" value="Unassembled WGS sequence"/>
</dbReference>
<feature type="compositionally biased region" description="Pro residues" evidence="1">
    <location>
        <begin position="79"/>
        <end position="92"/>
    </location>
</feature>
<keyword evidence="2" id="KW-0472">Membrane</keyword>
<evidence type="ECO:0000313" key="6">
    <source>
        <dbReference type="Proteomes" id="UP000471152"/>
    </source>
</evidence>
<reference evidence="3 5" key="1">
    <citation type="submission" date="2020-01" db="EMBL/GenBank/DDBJ databases">
        <title>the WGS Modestobacter muralis CPCC 204518.</title>
        <authorList>
            <person name="Jiang Z."/>
        </authorList>
    </citation>
    <scope>NUCLEOTIDE SEQUENCE [LARGE SCALE GENOMIC DNA]</scope>
    <source>
        <strain evidence="3 5">DSM 100205</strain>
    </source>
</reference>
<keyword evidence="2" id="KW-0812">Transmembrane</keyword>
<proteinExistence type="predicted"/>
<evidence type="ECO:0000313" key="5">
    <source>
        <dbReference type="Proteomes" id="UP000468828"/>
    </source>
</evidence>
<evidence type="ECO:0000256" key="2">
    <source>
        <dbReference type="SAM" id="Phobius"/>
    </source>
</evidence>
<keyword evidence="5" id="KW-1185">Reference proteome</keyword>
<dbReference type="AlphaFoldDB" id="A0A6P0ENA6"/>
<comment type="caution">
    <text evidence="3">The sequence shown here is derived from an EMBL/GenBank/DDBJ whole genome shotgun (WGS) entry which is preliminary data.</text>
</comment>
<feature type="transmembrane region" description="Helical" evidence="2">
    <location>
        <begin position="46"/>
        <end position="66"/>
    </location>
</feature>
<organism evidence="3 5">
    <name type="scientific">Modestobacter muralis</name>
    <dbReference type="NCBI Taxonomy" id="1608614"/>
    <lineage>
        <taxon>Bacteria</taxon>
        <taxon>Bacillati</taxon>
        <taxon>Actinomycetota</taxon>
        <taxon>Actinomycetes</taxon>
        <taxon>Geodermatophilales</taxon>
        <taxon>Geodermatophilaceae</taxon>
        <taxon>Modestobacter</taxon>
    </lineage>
</organism>
<keyword evidence="2" id="KW-1133">Transmembrane helix</keyword>
<dbReference type="RefSeq" id="WP_163609518.1">
    <property type="nucleotide sequence ID" value="NZ_JAAGWB010000007.1"/>
</dbReference>
<gene>
    <name evidence="4" type="ORF">G3R41_02575</name>
    <name evidence="3" type="ORF">GCU67_02575</name>
</gene>
<dbReference type="EMBL" id="JAAGWB010000007">
    <property type="protein sequence ID" value="NEN49829.1"/>
    <property type="molecule type" value="Genomic_DNA"/>
</dbReference>